<dbReference type="Proteomes" id="UP001327027">
    <property type="component" value="Unassembled WGS sequence"/>
</dbReference>
<name>A0ABU6A2G1_9FLAO</name>
<feature type="domain" description="Bacterial Ig-like" evidence="1">
    <location>
        <begin position="443"/>
        <end position="516"/>
    </location>
</feature>
<accession>A0ABU6A2G1</accession>
<reference evidence="2 3" key="1">
    <citation type="journal article" date="2013" name="Int. J. Syst. Evol. Microbiol.">
        <title>Aquimarina gracilis sp. nov., isolated from the gut microflora of a mussel, Mytilus coruscus, and emended description of Aquimarina spongiae.</title>
        <authorList>
            <person name="Park S.C."/>
            <person name="Choe H.N."/>
            <person name="Baik K.S."/>
            <person name="Seong C.N."/>
        </authorList>
    </citation>
    <scope>NUCLEOTIDE SEQUENCE [LARGE SCALE GENOMIC DNA]</scope>
    <source>
        <strain evidence="2 3">PSC32</strain>
    </source>
</reference>
<dbReference type="RefSeq" id="WP_324182269.1">
    <property type="nucleotide sequence ID" value="NZ_JAYKLX010000013.1"/>
</dbReference>
<dbReference type="Pfam" id="PF19078">
    <property type="entry name" value="Big_12"/>
    <property type="match status" value="1"/>
</dbReference>
<dbReference type="PANTHER" id="PTHR36220">
    <property type="entry name" value="UNNAMED PRODUCT"/>
    <property type="match status" value="1"/>
</dbReference>
<dbReference type="SUPFAM" id="SSF50965">
    <property type="entry name" value="Galactose oxidase, central domain"/>
    <property type="match status" value="1"/>
</dbReference>
<evidence type="ECO:0000259" key="1">
    <source>
        <dbReference type="Pfam" id="PF19078"/>
    </source>
</evidence>
<organism evidence="2 3">
    <name type="scientific">Aquimarina gracilis</name>
    <dbReference type="NCBI Taxonomy" id="874422"/>
    <lineage>
        <taxon>Bacteria</taxon>
        <taxon>Pseudomonadati</taxon>
        <taxon>Bacteroidota</taxon>
        <taxon>Flavobacteriia</taxon>
        <taxon>Flavobacteriales</taxon>
        <taxon>Flavobacteriaceae</taxon>
        <taxon>Aquimarina</taxon>
    </lineage>
</organism>
<comment type="caution">
    <text evidence="2">The sequence shown here is derived from an EMBL/GenBank/DDBJ whole genome shotgun (WGS) entry which is preliminary data.</text>
</comment>
<dbReference type="InterPro" id="IPR044048">
    <property type="entry name" value="Big_12"/>
</dbReference>
<feature type="non-terminal residue" evidence="2">
    <location>
        <position position="553"/>
    </location>
</feature>
<proteinExistence type="predicted"/>
<dbReference type="PANTHER" id="PTHR36220:SF1">
    <property type="entry name" value="GAMMA TUBULIN COMPLEX COMPONENT C-TERMINAL DOMAIN-CONTAINING PROTEIN"/>
    <property type="match status" value="1"/>
</dbReference>
<keyword evidence="3" id="KW-1185">Reference proteome</keyword>
<dbReference type="InterPro" id="IPR011043">
    <property type="entry name" value="Gal_Oxase/kelch_b-propeller"/>
</dbReference>
<gene>
    <name evidence="2" type="ORF">U6A24_22395</name>
</gene>
<dbReference type="EMBL" id="JAYKLX010000013">
    <property type="protein sequence ID" value="MEB3348245.1"/>
    <property type="molecule type" value="Genomic_DNA"/>
</dbReference>
<evidence type="ECO:0000313" key="3">
    <source>
        <dbReference type="Proteomes" id="UP001327027"/>
    </source>
</evidence>
<sequence>MKKQIQLQLIGVFLFGAIHFGAYGQVQIGSDIDGEAAGDGSGISVSLSADGSVLAIGATGNDENGDFSGHVRVYKRDASAPLGWTQLGSDIDGEAANDFSGDPISLSSDGSVLAIGSALNDGNGRSSGHVRVYKRDANASLGWIQLGGDIDGEATGDVSGISVSLSADGSMLAIGASGNDGNGDGSGHVRVYKRDANASLGWIQLGGDIDGEAAHDWSGNIVSLSADGSMLAIGARENDGNGDGSGHVRVYKRDANASLGWILLGSDIDGEAANDFSGDPISLSSDGSMLAIGASVNDGNGNASGHVRVYKRDTNAALGWIQVGGDIDGEAANDFSGRSVSLSSDGSVLAIGAIENNGNGDSSGHVRVYKRDANASLGWIQLGGDIDGEAADDFSGTGVSLSSDGSVLAIGATGNDGNGIDSGHVRVYHIGASDVSIEAPVQVNAMTPFEVTFTFDRGITDFNKEDIAVAHATVDNLTTINAATYTATIAPDIATCNPIAINIPAGSAFDVASNLPNFAAQEMVVEVVDDVPPDARAKDITVALGTNGQVILN</sequence>
<evidence type="ECO:0000313" key="2">
    <source>
        <dbReference type="EMBL" id="MEB3348245.1"/>
    </source>
</evidence>
<protein>
    <submittedName>
        <fullName evidence="2">Ig-like domain-containing protein</fullName>
    </submittedName>
</protein>